<proteinExistence type="predicted"/>
<organism evidence="2 3">
    <name type="scientific">Oryza sativa subsp. indica</name>
    <name type="common">Rice</name>
    <dbReference type="NCBI Taxonomy" id="39946"/>
    <lineage>
        <taxon>Eukaryota</taxon>
        <taxon>Viridiplantae</taxon>
        <taxon>Streptophyta</taxon>
        <taxon>Embryophyta</taxon>
        <taxon>Tracheophyta</taxon>
        <taxon>Spermatophyta</taxon>
        <taxon>Magnoliopsida</taxon>
        <taxon>Liliopsida</taxon>
        <taxon>Poales</taxon>
        <taxon>Poaceae</taxon>
        <taxon>BOP clade</taxon>
        <taxon>Oryzoideae</taxon>
        <taxon>Oryzeae</taxon>
        <taxon>Oryzinae</taxon>
        <taxon>Oryza</taxon>
        <taxon>Oryza sativa</taxon>
    </lineage>
</organism>
<feature type="region of interest" description="Disordered" evidence="1">
    <location>
        <begin position="76"/>
        <end position="102"/>
    </location>
</feature>
<evidence type="ECO:0000313" key="3">
    <source>
        <dbReference type="Proteomes" id="UP000007015"/>
    </source>
</evidence>
<dbReference type="EMBL" id="CM000136">
    <property type="protein sequence ID" value="EEC67912.1"/>
    <property type="molecule type" value="Genomic_DNA"/>
</dbReference>
<sequence length="221" mass="23676">MIFTSFQHLAHFHRICPLLREPPCRFAPGATRAAKQPCCQPLPSPPFLRLVAARVAAGKARRLQIRRWRDSPSPSFVVKEVGAPTRPEHEGKALTSRSDATESGFGAPTYGLRQVDDTSTTAAWILGGSVYVGTMAATQSDGDGWIRCPLSISTILSGSYNDDHWEEVACGHGREAAWIRHGGGCGCQGEARQQGVAIGGGACPHWQHVEVVPAGDCGRPP</sequence>
<protein>
    <submittedName>
        <fullName evidence="2">Uncharacterized protein</fullName>
    </submittedName>
</protein>
<dbReference type="Gramene" id="BGIOSGA034253-TA">
    <property type="protein sequence ID" value="BGIOSGA034253-PA"/>
    <property type="gene ID" value="BGIOSGA034253"/>
</dbReference>
<dbReference type="HOGENOM" id="CLU_1252415_0_0_1"/>
<name>B8BJS6_ORYSI</name>
<accession>B8BJS6</accession>
<evidence type="ECO:0000256" key="1">
    <source>
        <dbReference type="SAM" id="MobiDB-lite"/>
    </source>
</evidence>
<keyword evidence="3" id="KW-1185">Reference proteome</keyword>
<reference evidence="2 3" key="1">
    <citation type="journal article" date="2005" name="PLoS Biol.">
        <title>The genomes of Oryza sativa: a history of duplications.</title>
        <authorList>
            <person name="Yu J."/>
            <person name="Wang J."/>
            <person name="Lin W."/>
            <person name="Li S."/>
            <person name="Li H."/>
            <person name="Zhou J."/>
            <person name="Ni P."/>
            <person name="Dong W."/>
            <person name="Hu S."/>
            <person name="Zeng C."/>
            <person name="Zhang J."/>
            <person name="Zhang Y."/>
            <person name="Li R."/>
            <person name="Xu Z."/>
            <person name="Li S."/>
            <person name="Li X."/>
            <person name="Zheng H."/>
            <person name="Cong L."/>
            <person name="Lin L."/>
            <person name="Yin J."/>
            <person name="Geng J."/>
            <person name="Li G."/>
            <person name="Shi J."/>
            <person name="Liu J."/>
            <person name="Lv H."/>
            <person name="Li J."/>
            <person name="Wang J."/>
            <person name="Deng Y."/>
            <person name="Ran L."/>
            <person name="Shi X."/>
            <person name="Wang X."/>
            <person name="Wu Q."/>
            <person name="Li C."/>
            <person name="Ren X."/>
            <person name="Wang J."/>
            <person name="Wang X."/>
            <person name="Li D."/>
            <person name="Liu D."/>
            <person name="Zhang X."/>
            <person name="Ji Z."/>
            <person name="Zhao W."/>
            <person name="Sun Y."/>
            <person name="Zhang Z."/>
            <person name="Bao J."/>
            <person name="Han Y."/>
            <person name="Dong L."/>
            <person name="Ji J."/>
            <person name="Chen P."/>
            <person name="Wu S."/>
            <person name="Liu J."/>
            <person name="Xiao Y."/>
            <person name="Bu D."/>
            <person name="Tan J."/>
            <person name="Yang L."/>
            <person name="Ye C."/>
            <person name="Zhang J."/>
            <person name="Xu J."/>
            <person name="Zhou Y."/>
            <person name="Yu Y."/>
            <person name="Zhang B."/>
            <person name="Zhuang S."/>
            <person name="Wei H."/>
            <person name="Liu B."/>
            <person name="Lei M."/>
            <person name="Yu H."/>
            <person name="Li Y."/>
            <person name="Xu H."/>
            <person name="Wei S."/>
            <person name="He X."/>
            <person name="Fang L."/>
            <person name="Zhang Z."/>
            <person name="Zhang Y."/>
            <person name="Huang X."/>
            <person name="Su Z."/>
            <person name="Tong W."/>
            <person name="Li J."/>
            <person name="Tong Z."/>
            <person name="Li S."/>
            <person name="Ye J."/>
            <person name="Wang L."/>
            <person name="Fang L."/>
            <person name="Lei T."/>
            <person name="Chen C."/>
            <person name="Chen H."/>
            <person name="Xu Z."/>
            <person name="Li H."/>
            <person name="Huang H."/>
            <person name="Zhang F."/>
            <person name="Xu H."/>
            <person name="Li N."/>
            <person name="Zhao C."/>
            <person name="Li S."/>
            <person name="Dong L."/>
            <person name="Huang Y."/>
            <person name="Li L."/>
            <person name="Xi Y."/>
            <person name="Qi Q."/>
            <person name="Li W."/>
            <person name="Zhang B."/>
            <person name="Hu W."/>
            <person name="Zhang Y."/>
            <person name="Tian X."/>
            <person name="Jiao Y."/>
            <person name="Liang X."/>
            <person name="Jin J."/>
            <person name="Gao L."/>
            <person name="Zheng W."/>
            <person name="Hao B."/>
            <person name="Liu S."/>
            <person name="Wang W."/>
            <person name="Yuan L."/>
            <person name="Cao M."/>
            <person name="McDermott J."/>
            <person name="Samudrala R."/>
            <person name="Wang J."/>
            <person name="Wong G.K."/>
            <person name="Yang H."/>
        </authorList>
    </citation>
    <scope>NUCLEOTIDE SEQUENCE [LARGE SCALE GENOMIC DNA]</scope>
    <source>
        <strain evidence="3">cv. 93-11</strain>
    </source>
</reference>
<dbReference type="AlphaFoldDB" id="B8BJS6"/>
<dbReference type="Proteomes" id="UP000007015">
    <property type="component" value="Chromosome 11"/>
</dbReference>
<evidence type="ECO:0000313" key="2">
    <source>
        <dbReference type="EMBL" id="EEC67912.1"/>
    </source>
</evidence>
<gene>
    <name evidence="2" type="ORF">OsI_35605</name>
</gene>